<sequence>MTKAEEVIIRFLVSQCRKCKGQGESPSHYIDAVTGQWEGVFQCPDCRELRELLKAWEPPK</sequence>
<name>A0A0F9GT83_9ZZZZ</name>
<organism evidence="1">
    <name type="scientific">marine sediment metagenome</name>
    <dbReference type="NCBI Taxonomy" id="412755"/>
    <lineage>
        <taxon>unclassified sequences</taxon>
        <taxon>metagenomes</taxon>
        <taxon>ecological metagenomes</taxon>
    </lineage>
</organism>
<accession>A0A0F9GT83</accession>
<proteinExistence type="predicted"/>
<gene>
    <name evidence="1" type="ORF">LCGC14_1788760</name>
</gene>
<dbReference type="EMBL" id="LAZR01017048">
    <property type="protein sequence ID" value="KKM02004.1"/>
    <property type="molecule type" value="Genomic_DNA"/>
</dbReference>
<reference evidence="1" key="1">
    <citation type="journal article" date="2015" name="Nature">
        <title>Complex archaea that bridge the gap between prokaryotes and eukaryotes.</title>
        <authorList>
            <person name="Spang A."/>
            <person name="Saw J.H."/>
            <person name="Jorgensen S.L."/>
            <person name="Zaremba-Niedzwiedzka K."/>
            <person name="Martijn J."/>
            <person name="Lind A.E."/>
            <person name="van Eijk R."/>
            <person name="Schleper C."/>
            <person name="Guy L."/>
            <person name="Ettema T.J."/>
        </authorList>
    </citation>
    <scope>NUCLEOTIDE SEQUENCE</scope>
</reference>
<evidence type="ECO:0000313" key="1">
    <source>
        <dbReference type="EMBL" id="KKM02004.1"/>
    </source>
</evidence>
<protein>
    <submittedName>
        <fullName evidence="1">Uncharacterized protein</fullName>
    </submittedName>
</protein>
<comment type="caution">
    <text evidence="1">The sequence shown here is derived from an EMBL/GenBank/DDBJ whole genome shotgun (WGS) entry which is preliminary data.</text>
</comment>
<dbReference type="AlphaFoldDB" id="A0A0F9GT83"/>